<dbReference type="SMART" id="SM00198">
    <property type="entry name" value="SCP"/>
    <property type="match status" value="1"/>
</dbReference>
<keyword evidence="1" id="KW-0732">Signal</keyword>
<protein>
    <recommendedName>
        <fullName evidence="2">SCP domain-containing protein</fullName>
    </recommendedName>
</protein>
<accession>A0AAW1LNX7</accession>
<dbReference type="Pfam" id="PF00188">
    <property type="entry name" value="CAP"/>
    <property type="match status" value="1"/>
</dbReference>
<dbReference type="InterPro" id="IPR014044">
    <property type="entry name" value="CAP_dom"/>
</dbReference>
<gene>
    <name evidence="3" type="ORF">RND81_04G194500</name>
</gene>
<dbReference type="AlphaFoldDB" id="A0AAW1LNX7"/>
<sequence>MGWLHISIAIIYTMSTLFKSSVGELTQDDKDILLKYHNRERANVLVPPLRWSKKLEKIAQISAKKCHDIGSGRNGPYGENLAGYNVVNAWHLTTFWALERVYYNYAQNKCVDGPCTEYLQIVWRNTTLVGCASAVCNGRVETPFFACEYYPPGRIPGHRPY</sequence>
<feature type="domain" description="SCP" evidence="2">
    <location>
        <begin position="28"/>
        <end position="157"/>
    </location>
</feature>
<dbReference type="PRINTS" id="PR00837">
    <property type="entry name" value="V5TPXLIKE"/>
</dbReference>
<evidence type="ECO:0000259" key="2">
    <source>
        <dbReference type="SMART" id="SM00198"/>
    </source>
</evidence>
<evidence type="ECO:0000256" key="1">
    <source>
        <dbReference type="SAM" id="SignalP"/>
    </source>
</evidence>
<feature type="signal peptide" evidence="1">
    <location>
        <begin position="1"/>
        <end position="23"/>
    </location>
</feature>
<keyword evidence="4" id="KW-1185">Reference proteome</keyword>
<feature type="chain" id="PRO_5043497700" description="SCP domain-containing protein" evidence="1">
    <location>
        <begin position="24"/>
        <end position="161"/>
    </location>
</feature>
<dbReference type="Proteomes" id="UP001443914">
    <property type="component" value="Unassembled WGS sequence"/>
</dbReference>
<reference evidence="3" key="1">
    <citation type="submission" date="2024-03" db="EMBL/GenBank/DDBJ databases">
        <title>WGS assembly of Saponaria officinalis var. Norfolk2.</title>
        <authorList>
            <person name="Jenkins J."/>
            <person name="Shu S."/>
            <person name="Grimwood J."/>
            <person name="Barry K."/>
            <person name="Goodstein D."/>
            <person name="Schmutz J."/>
            <person name="Leebens-Mack J."/>
            <person name="Osbourn A."/>
        </authorList>
    </citation>
    <scope>NUCLEOTIDE SEQUENCE [LARGE SCALE GENOMIC DNA]</scope>
    <source>
        <strain evidence="3">JIC</strain>
    </source>
</reference>
<comment type="caution">
    <text evidence="3">The sequence shown here is derived from an EMBL/GenBank/DDBJ whole genome shotgun (WGS) entry which is preliminary data.</text>
</comment>
<dbReference type="InterPro" id="IPR035940">
    <property type="entry name" value="CAP_sf"/>
</dbReference>
<dbReference type="InterPro" id="IPR001283">
    <property type="entry name" value="CRISP-related"/>
</dbReference>
<name>A0AAW1LNX7_SAPOF</name>
<dbReference type="SUPFAM" id="SSF55797">
    <property type="entry name" value="PR-1-like"/>
    <property type="match status" value="1"/>
</dbReference>
<evidence type="ECO:0000313" key="4">
    <source>
        <dbReference type="Proteomes" id="UP001443914"/>
    </source>
</evidence>
<organism evidence="3 4">
    <name type="scientific">Saponaria officinalis</name>
    <name type="common">Common soapwort</name>
    <name type="synonym">Lychnis saponaria</name>
    <dbReference type="NCBI Taxonomy" id="3572"/>
    <lineage>
        <taxon>Eukaryota</taxon>
        <taxon>Viridiplantae</taxon>
        <taxon>Streptophyta</taxon>
        <taxon>Embryophyta</taxon>
        <taxon>Tracheophyta</taxon>
        <taxon>Spermatophyta</taxon>
        <taxon>Magnoliopsida</taxon>
        <taxon>eudicotyledons</taxon>
        <taxon>Gunneridae</taxon>
        <taxon>Pentapetalae</taxon>
        <taxon>Caryophyllales</taxon>
        <taxon>Caryophyllaceae</taxon>
        <taxon>Caryophylleae</taxon>
        <taxon>Saponaria</taxon>
    </lineage>
</organism>
<dbReference type="EMBL" id="JBDFQZ010000004">
    <property type="protein sequence ID" value="KAK9735260.1"/>
    <property type="molecule type" value="Genomic_DNA"/>
</dbReference>
<dbReference type="PANTHER" id="PTHR10334">
    <property type="entry name" value="CYSTEINE-RICH SECRETORY PROTEIN-RELATED"/>
    <property type="match status" value="1"/>
</dbReference>
<proteinExistence type="predicted"/>
<evidence type="ECO:0000313" key="3">
    <source>
        <dbReference type="EMBL" id="KAK9735260.1"/>
    </source>
</evidence>
<dbReference type="Gene3D" id="3.40.33.10">
    <property type="entry name" value="CAP"/>
    <property type="match status" value="1"/>
</dbReference>